<dbReference type="InterPro" id="IPR007219">
    <property type="entry name" value="XnlR_reg_dom"/>
</dbReference>
<evidence type="ECO:0000256" key="4">
    <source>
        <dbReference type="ARBA" id="ARBA00023125"/>
    </source>
</evidence>
<evidence type="ECO:0000256" key="5">
    <source>
        <dbReference type="ARBA" id="ARBA00023163"/>
    </source>
</evidence>
<dbReference type="PROSITE" id="PS50048">
    <property type="entry name" value="ZN2_CY6_FUNGAL_2"/>
    <property type="match status" value="1"/>
</dbReference>
<accession>A0A3E2HNB8</accession>
<dbReference type="PANTHER" id="PTHR47171:SF1">
    <property type="entry name" value="ZN(II)2CYS6 TRANSCRIPTION FACTOR (EUROFUNG)"/>
    <property type="match status" value="1"/>
</dbReference>
<dbReference type="PROSITE" id="PS00463">
    <property type="entry name" value="ZN2_CY6_FUNGAL_1"/>
    <property type="match status" value="1"/>
</dbReference>
<feature type="region of interest" description="Disordered" evidence="7">
    <location>
        <begin position="53"/>
        <end position="85"/>
    </location>
</feature>
<dbReference type="OMA" id="RPFRIDL"/>
<feature type="compositionally biased region" description="Polar residues" evidence="7">
    <location>
        <begin position="63"/>
        <end position="85"/>
    </location>
</feature>
<dbReference type="GO" id="GO:0006351">
    <property type="term" value="P:DNA-templated transcription"/>
    <property type="evidence" value="ECO:0007669"/>
    <property type="project" value="InterPro"/>
</dbReference>
<feature type="domain" description="Zn(2)-C6 fungal-type" evidence="8">
    <location>
        <begin position="14"/>
        <end position="47"/>
    </location>
</feature>
<evidence type="ECO:0000256" key="2">
    <source>
        <dbReference type="ARBA" id="ARBA00022833"/>
    </source>
</evidence>
<dbReference type="Pfam" id="PF04082">
    <property type="entry name" value="Fungal_trans"/>
    <property type="match status" value="1"/>
</dbReference>
<dbReference type="AlphaFoldDB" id="A0A3E2HNB8"/>
<feature type="region of interest" description="Disordered" evidence="7">
    <location>
        <begin position="111"/>
        <end position="154"/>
    </location>
</feature>
<evidence type="ECO:0000313" key="10">
    <source>
        <dbReference type="Proteomes" id="UP000258309"/>
    </source>
</evidence>
<dbReference type="CDD" id="cd12148">
    <property type="entry name" value="fungal_TF_MHR"/>
    <property type="match status" value="1"/>
</dbReference>
<keyword evidence="2" id="KW-0862">Zinc</keyword>
<dbReference type="Proteomes" id="UP000258309">
    <property type="component" value="Unassembled WGS sequence"/>
</dbReference>
<evidence type="ECO:0000256" key="6">
    <source>
        <dbReference type="ARBA" id="ARBA00023242"/>
    </source>
</evidence>
<reference evidence="9 10" key="1">
    <citation type="submission" date="2018-05" db="EMBL/GenBank/DDBJ databases">
        <title>Draft genome sequence of Scytalidium lignicola DSM 105466, a ubiquitous saprotrophic fungus.</title>
        <authorList>
            <person name="Buettner E."/>
            <person name="Gebauer A.M."/>
            <person name="Hofrichter M."/>
            <person name="Liers C."/>
            <person name="Kellner H."/>
        </authorList>
    </citation>
    <scope>NUCLEOTIDE SEQUENCE [LARGE SCALE GENOMIC DNA]</scope>
    <source>
        <strain evidence="9 10">DSM 105466</strain>
    </source>
</reference>
<gene>
    <name evidence="9" type="ORF">B7463_g1443</name>
</gene>
<feature type="non-terminal residue" evidence="9">
    <location>
        <position position="1"/>
    </location>
</feature>
<feature type="region of interest" description="Disordered" evidence="7">
    <location>
        <begin position="203"/>
        <end position="225"/>
    </location>
</feature>
<feature type="compositionally biased region" description="Basic and acidic residues" evidence="7">
    <location>
        <begin position="213"/>
        <end position="225"/>
    </location>
</feature>
<organism evidence="9 10">
    <name type="scientific">Scytalidium lignicola</name>
    <name type="common">Hyphomycete</name>
    <dbReference type="NCBI Taxonomy" id="5539"/>
    <lineage>
        <taxon>Eukaryota</taxon>
        <taxon>Fungi</taxon>
        <taxon>Dikarya</taxon>
        <taxon>Ascomycota</taxon>
        <taxon>Pezizomycotina</taxon>
        <taxon>Leotiomycetes</taxon>
        <taxon>Leotiomycetes incertae sedis</taxon>
        <taxon>Scytalidium</taxon>
    </lineage>
</organism>
<evidence type="ECO:0000313" key="9">
    <source>
        <dbReference type="EMBL" id="RFU34870.1"/>
    </source>
</evidence>
<dbReference type="SUPFAM" id="SSF57701">
    <property type="entry name" value="Zn2/Cys6 DNA-binding domain"/>
    <property type="match status" value="1"/>
</dbReference>
<keyword evidence="3" id="KW-0805">Transcription regulation</keyword>
<dbReference type="SMART" id="SM00906">
    <property type="entry name" value="Fungal_trans"/>
    <property type="match status" value="1"/>
</dbReference>
<dbReference type="Pfam" id="PF00172">
    <property type="entry name" value="Zn_clus"/>
    <property type="match status" value="1"/>
</dbReference>
<feature type="non-terminal residue" evidence="9">
    <location>
        <position position="709"/>
    </location>
</feature>
<keyword evidence="5" id="KW-0804">Transcription</keyword>
<dbReference type="Gene3D" id="4.10.240.10">
    <property type="entry name" value="Zn(2)-C6 fungal-type DNA-binding domain"/>
    <property type="match status" value="1"/>
</dbReference>
<evidence type="ECO:0000256" key="3">
    <source>
        <dbReference type="ARBA" id="ARBA00023015"/>
    </source>
</evidence>
<dbReference type="InterPro" id="IPR001138">
    <property type="entry name" value="Zn2Cys6_DnaBD"/>
</dbReference>
<keyword evidence="4" id="KW-0238">DNA-binding</keyword>
<keyword evidence="6" id="KW-0539">Nucleus</keyword>
<dbReference type="EMBL" id="NCSJ02000015">
    <property type="protein sequence ID" value="RFU34870.1"/>
    <property type="molecule type" value="Genomic_DNA"/>
</dbReference>
<dbReference type="GO" id="GO:0003677">
    <property type="term" value="F:DNA binding"/>
    <property type="evidence" value="ECO:0007669"/>
    <property type="project" value="UniProtKB-KW"/>
</dbReference>
<keyword evidence="1" id="KW-0479">Metal-binding</keyword>
<evidence type="ECO:0000256" key="1">
    <source>
        <dbReference type="ARBA" id="ARBA00022723"/>
    </source>
</evidence>
<feature type="compositionally biased region" description="Polar residues" evidence="7">
    <location>
        <begin position="141"/>
        <end position="154"/>
    </location>
</feature>
<dbReference type="SMART" id="SM00066">
    <property type="entry name" value="GAL4"/>
    <property type="match status" value="1"/>
</dbReference>
<dbReference type="InterPro" id="IPR052073">
    <property type="entry name" value="Amide_Lactam_Regulators"/>
</dbReference>
<dbReference type="InterPro" id="IPR036864">
    <property type="entry name" value="Zn2-C6_fun-type_DNA-bd_sf"/>
</dbReference>
<dbReference type="OrthoDB" id="5121955at2759"/>
<dbReference type="GO" id="GO:0000981">
    <property type="term" value="F:DNA-binding transcription factor activity, RNA polymerase II-specific"/>
    <property type="evidence" value="ECO:0007669"/>
    <property type="project" value="InterPro"/>
</dbReference>
<dbReference type="GO" id="GO:0008270">
    <property type="term" value="F:zinc ion binding"/>
    <property type="evidence" value="ECO:0007669"/>
    <property type="project" value="InterPro"/>
</dbReference>
<comment type="caution">
    <text evidence="9">The sequence shown here is derived from an EMBL/GenBank/DDBJ whole genome shotgun (WGS) entry which is preliminary data.</text>
</comment>
<dbReference type="CDD" id="cd00067">
    <property type="entry name" value="GAL4"/>
    <property type="match status" value="1"/>
</dbReference>
<dbReference type="PANTHER" id="PTHR47171">
    <property type="entry name" value="FARA-RELATED"/>
    <property type="match status" value="1"/>
</dbReference>
<protein>
    <recommendedName>
        <fullName evidence="8">Zn(2)-C6 fungal-type domain-containing protein</fullName>
    </recommendedName>
</protein>
<evidence type="ECO:0000259" key="8">
    <source>
        <dbReference type="PROSITE" id="PS50048"/>
    </source>
</evidence>
<evidence type="ECO:0000256" key="7">
    <source>
        <dbReference type="SAM" id="MobiDB-lite"/>
    </source>
</evidence>
<name>A0A3E2HNB8_SCYLI</name>
<sequence>MTGPASEQTRAAKACQRCHQRRVKCDASRTGTPCSRCKEKGFDDCHLIQSRRGTYDRKKWRARSQQTGESSTGTQPDGNPRTASGTARLEGLQQIQQRYSSDVEIQSEADAAGNHPGFDRLAVSPPNRSASNGMQFDKQSEVSNPANARASSQNEPSWGTVFGYFLEHRKDLLDKATITYIGESFPLSIVLEDLKEGGSLLLHHPGPPSTPSEAEKTKEEHPAHMQPEDLGLLQSKRVFECPQEAILDALVSVFLEDVYPTYPIVNHAEFHEQYKAQKIPWLLLHSICFMAATYCPLSLIHSAGFSGRSEGRATYYKKAQILFDSGYEKNKLVVLQSAILLTFWGGNPNDFRNHYTWISTAVTVAETLGMHRSTAATNLPKKDKSLLKRLWWILVLRDAFCGALFGRPLRINLAQCDAETLTEDDFEHTLNTSDYLHSLYQIQVSKLALILRETINYRFNHTKRFSPDSEAAVSFLHTQLQEWRAAVPAALDWRRLSTCNIFSQTLSLLYDHHIIFIHLRQPRAQSLQGSNPHLSTNVDTSLNIIRSAAQHIASQASSLVTRSVAQRMPHEAFAAIFAAEVVLYTQMKHSDPAIAQLSRAELNLCQLVMHEIRDFWDAGPWVMQLFSTLSAKVTADEEVSAALTLSSFNEQTTVTVVSANGVNEHRAAATEWDPWPLHDMFSSFLDPHSDPMFGRNPADYPLFGSDFVG</sequence>
<keyword evidence="10" id="KW-1185">Reference proteome</keyword>
<proteinExistence type="predicted"/>